<dbReference type="InterPro" id="IPR013087">
    <property type="entry name" value="Znf_C2H2_type"/>
</dbReference>
<gene>
    <name evidence="3" type="ORF">Glove_166g220</name>
</gene>
<evidence type="ECO:0000256" key="1">
    <source>
        <dbReference type="PROSITE-ProRule" id="PRU00042"/>
    </source>
</evidence>
<evidence type="ECO:0000313" key="3">
    <source>
        <dbReference type="EMBL" id="RHZ78324.1"/>
    </source>
</evidence>
<dbReference type="PROSITE" id="PS00028">
    <property type="entry name" value="ZINC_FINGER_C2H2_1"/>
    <property type="match status" value="1"/>
</dbReference>
<protein>
    <recommendedName>
        <fullName evidence="2">C2H2-type domain-containing protein</fullName>
    </recommendedName>
</protein>
<dbReference type="GO" id="GO:0006302">
    <property type="term" value="P:double-strand break repair"/>
    <property type="evidence" value="ECO:0007669"/>
    <property type="project" value="UniProtKB-ARBA"/>
</dbReference>
<dbReference type="Pfam" id="PF05685">
    <property type="entry name" value="Uma2"/>
    <property type="match status" value="1"/>
</dbReference>
<sequence length="263" mass="30550">MDMSNANGNKTAIDMSKANRNKIDFDNLDLNRSYSLEEFEFINDQLKTRTLEIDGQPVNLFELDKKGRLIPIPQTPYSRREKVVAEIVGQLRNWNIQNHLNGGVTSSQRGFNFDVGEIDRQLDARQNWTFKGDSFTPLLVVEVENISTLTKFNEIDKKFKDVYFAEGTSVQVGWLIDPENKIIHVYRRGQRRWNRGWKDVDGGKFLPRFTLKVRKIEHAISKQELVQPKPHKPVSFHCSSCSKTFTDSYTAIQHIEDDHIFMN</sequence>
<keyword evidence="1" id="KW-0479">Metal-binding</keyword>
<keyword evidence="4" id="KW-1185">Reference proteome</keyword>
<dbReference type="PROSITE" id="PS50157">
    <property type="entry name" value="ZINC_FINGER_C2H2_2"/>
    <property type="match status" value="1"/>
</dbReference>
<dbReference type="Proteomes" id="UP000266861">
    <property type="component" value="Unassembled WGS sequence"/>
</dbReference>
<keyword evidence="1" id="KW-0863">Zinc-finger</keyword>
<dbReference type="Gene3D" id="3.90.1570.10">
    <property type="entry name" value="tt1808, chain A"/>
    <property type="match status" value="1"/>
</dbReference>
<dbReference type="InterPro" id="IPR012296">
    <property type="entry name" value="Nuclease_put_TT1808"/>
</dbReference>
<keyword evidence="1" id="KW-0862">Zinc</keyword>
<evidence type="ECO:0000313" key="4">
    <source>
        <dbReference type="Proteomes" id="UP000266861"/>
    </source>
</evidence>
<dbReference type="CDD" id="cd06260">
    <property type="entry name" value="DUF820-like"/>
    <property type="match status" value="1"/>
</dbReference>
<dbReference type="InterPro" id="IPR008538">
    <property type="entry name" value="Uma2"/>
</dbReference>
<reference evidence="3 4" key="1">
    <citation type="submission" date="2018-08" db="EMBL/GenBank/DDBJ databases">
        <title>Genome and evolution of the arbuscular mycorrhizal fungus Diversispora epigaea (formerly Glomus versiforme) and its bacterial endosymbionts.</title>
        <authorList>
            <person name="Sun X."/>
            <person name="Fei Z."/>
            <person name="Harrison M."/>
        </authorList>
    </citation>
    <scope>NUCLEOTIDE SEQUENCE [LARGE SCALE GENOMIC DNA]</scope>
    <source>
        <strain evidence="3 4">IT104</strain>
    </source>
</reference>
<accession>A0A397IZ00</accession>
<dbReference type="OrthoDB" id="88517at2759"/>
<feature type="domain" description="C2H2-type" evidence="2">
    <location>
        <begin position="236"/>
        <end position="259"/>
    </location>
</feature>
<name>A0A397IZ00_9GLOM</name>
<dbReference type="SUPFAM" id="SSF52980">
    <property type="entry name" value="Restriction endonuclease-like"/>
    <property type="match status" value="1"/>
</dbReference>
<comment type="caution">
    <text evidence="3">The sequence shown here is derived from an EMBL/GenBank/DDBJ whole genome shotgun (WGS) entry which is preliminary data.</text>
</comment>
<dbReference type="EMBL" id="PQFF01000156">
    <property type="protein sequence ID" value="RHZ78324.1"/>
    <property type="molecule type" value="Genomic_DNA"/>
</dbReference>
<dbReference type="GO" id="GO:0008270">
    <property type="term" value="F:zinc ion binding"/>
    <property type="evidence" value="ECO:0007669"/>
    <property type="project" value="UniProtKB-KW"/>
</dbReference>
<dbReference type="InterPro" id="IPR011335">
    <property type="entry name" value="Restrct_endonuc-II-like"/>
</dbReference>
<evidence type="ECO:0000259" key="2">
    <source>
        <dbReference type="PROSITE" id="PS50157"/>
    </source>
</evidence>
<proteinExistence type="predicted"/>
<organism evidence="3 4">
    <name type="scientific">Diversispora epigaea</name>
    <dbReference type="NCBI Taxonomy" id="1348612"/>
    <lineage>
        <taxon>Eukaryota</taxon>
        <taxon>Fungi</taxon>
        <taxon>Fungi incertae sedis</taxon>
        <taxon>Mucoromycota</taxon>
        <taxon>Glomeromycotina</taxon>
        <taxon>Glomeromycetes</taxon>
        <taxon>Diversisporales</taxon>
        <taxon>Diversisporaceae</taxon>
        <taxon>Diversispora</taxon>
    </lineage>
</organism>
<dbReference type="AlphaFoldDB" id="A0A397IZ00"/>